<sequence>MSKLYRASQYDMAYMPTVLRNWEIPRYHCEIPGARLGKTQIIANKRGHILPGVPRPPPTPWGCYLGTWYLPKRITRQIANKLNGTDNRKHLIAECKKKLNQKPKMKLDHHYTKPEIEKHVGEMQVTEDQGEEPHAGAGEIQVERRLCPIHEMRVEYI</sequence>
<dbReference type="InterPro" id="IPR038797">
    <property type="entry name" value="Fltp"/>
</dbReference>
<reference evidence="3" key="1">
    <citation type="submission" date="2025-05" db="UniProtKB">
        <authorList>
            <consortium name="EnsemblMetazoa"/>
        </authorList>
    </citation>
    <scope>IDENTIFICATION</scope>
</reference>
<proteinExistence type="inferred from homology"/>
<organism evidence="3 4">
    <name type="scientific">Diabrotica virgifera virgifera</name>
    <name type="common">western corn rootworm</name>
    <dbReference type="NCBI Taxonomy" id="50390"/>
    <lineage>
        <taxon>Eukaryota</taxon>
        <taxon>Metazoa</taxon>
        <taxon>Ecdysozoa</taxon>
        <taxon>Arthropoda</taxon>
        <taxon>Hexapoda</taxon>
        <taxon>Insecta</taxon>
        <taxon>Pterygota</taxon>
        <taxon>Neoptera</taxon>
        <taxon>Endopterygota</taxon>
        <taxon>Coleoptera</taxon>
        <taxon>Polyphaga</taxon>
        <taxon>Cucujiformia</taxon>
        <taxon>Chrysomeloidea</taxon>
        <taxon>Chrysomelidae</taxon>
        <taxon>Galerucinae</taxon>
        <taxon>Diabroticina</taxon>
        <taxon>Diabroticites</taxon>
        <taxon>Diabrotica</taxon>
    </lineage>
</organism>
<evidence type="ECO:0000313" key="3">
    <source>
        <dbReference type="EnsemblMetazoa" id="XP_028130378.2"/>
    </source>
</evidence>
<dbReference type="Pfam" id="PF22611">
    <property type="entry name" value="CFAP126"/>
    <property type="match status" value="1"/>
</dbReference>
<dbReference type="EnsemblMetazoa" id="XM_028274577.2">
    <property type="protein sequence ID" value="XP_028130378.2"/>
    <property type="gene ID" value="LOC114326264"/>
</dbReference>
<dbReference type="RefSeq" id="XP_028130378.2">
    <property type="nucleotide sequence ID" value="XM_028274577.2"/>
</dbReference>
<dbReference type="CDD" id="cd23705">
    <property type="entry name" value="Flattop"/>
    <property type="match status" value="1"/>
</dbReference>
<keyword evidence="4" id="KW-1185">Reference proteome</keyword>
<protein>
    <recommendedName>
        <fullName evidence="2">Cilia- and flagella-associated protein 126</fullName>
    </recommendedName>
</protein>
<evidence type="ECO:0000313" key="4">
    <source>
        <dbReference type="Proteomes" id="UP001652700"/>
    </source>
</evidence>
<evidence type="ECO:0000256" key="2">
    <source>
        <dbReference type="ARBA" id="ARBA00033306"/>
    </source>
</evidence>
<comment type="similarity">
    <text evidence="1">Belongs to the Flattop family.</text>
</comment>
<name>A0ABM5IDF0_DIAVI</name>
<dbReference type="PANTHER" id="PTHR34639">
    <property type="entry name" value="PROTEIN FLATTOP"/>
    <property type="match status" value="1"/>
</dbReference>
<dbReference type="GeneID" id="114326264"/>
<dbReference type="PANTHER" id="PTHR34639:SF1">
    <property type="entry name" value="PROTEIN FLATTOP"/>
    <property type="match status" value="1"/>
</dbReference>
<evidence type="ECO:0000256" key="1">
    <source>
        <dbReference type="ARBA" id="ARBA00009887"/>
    </source>
</evidence>
<accession>A0ABM5IDF0</accession>
<dbReference type="Proteomes" id="UP001652700">
    <property type="component" value="Unplaced"/>
</dbReference>